<accession>A0A2A4G7M8</accession>
<evidence type="ECO:0000313" key="2">
    <source>
        <dbReference type="EMBL" id="PCE64443.1"/>
    </source>
</evidence>
<dbReference type="InterPro" id="IPR050471">
    <property type="entry name" value="AB_hydrolase"/>
</dbReference>
<dbReference type="RefSeq" id="WP_097440564.1">
    <property type="nucleotide sequence ID" value="NZ_KZ300476.1"/>
</dbReference>
<organism evidence="2 3">
    <name type="scientific">Sediminicola luteus</name>
    <dbReference type="NCBI Taxonomy" id="319238"/>
    <lineage>
        <taxon>Bacteria</taxon>
        <taxon>Pseudomonadati</taxon>
        <taxon>Bacteroidota</taxon>
        <taxon>Flavobacteriia</taxon>
        <taxon>Flavobacteriales</taxon>
        <taxon>Flavobacteriaceae</taxon>
        <taxon>Sediminicola</taxon>
    </lineage>
</organism>
<dbReference type="PRINTS" id="PR00111">
    <property type="entry name" value="ABHYDROLASE"/>
</dbReference>
<comment type="caution">
    <text evidence="2">The sequence shown here is derived from an EMBL/GenBank/DDBJ whole genome shotgun (WGS) entry which is preliminary data.</text>
</comment>
<sequence>MEAFADSNGIKIFYKTIGNGDPLVLIMGFGADGTAWEKHLDMYAKHFRCLVIDNRGVGRSDQPAGPYSTQSMATDVIAVMDHAQVAKAKVVGISMGGAIAQELALNYPNRVSGMVLVSTWPYFNKYTTAVYNNLKNLRKTSRPEDFMALLQLWIFAPPYYQTQQDQLQAGQQMAKDHPNPQSQEGFNGQLDACSSHNTVSRLGAINIPTLITVGALDIFTPPGYSETLHKAIPNSQLDIYPDAGHVHHWESLDRFNQSTTEFLLNH</sequence>
<dbReference type="Pfam" id="PF00561">
    <property type="entry name" value="Abhydrolase_1"/>
    <property type="match status" value="1"/>
</dbReference>
<dbReference type="SUPFAM" id="SSF53474">
    <property type="entry name" value="alpha/beta-Hydrolases"/>
    <property type="match status" value="1"/>
</dbReference>
<dbReference type="Gene3D" id="3.40.50.1820">
    <property type="entry name" value="alpha/beta hydrolase"/>
    <property type="match status" value="1"/>
</dbReference>
<dbReference type="InterPro" id="IPR029058">
    <property type="entry name" value="AB_hydrolase_fold"/>
</dbReference>
<dbReference type="InterPro" id="IPR000073">
    <property type="entry name" value="AB_hydrolase_1"/>
</dbReference>
<dbReference type="EMBL" id="NBWU01000003">
    <property type="protein sequence ID" value="PCE64443.1"/>
    <property type="molecule type" value="Genomic_DNA"/>
</dbReference>
<gene>
    <name evidence="2" type="ORF">B7P33_09145</name>
</gene>
<evidence type="ECO:0000313" key="3">
    <source>
        <dbReference type="Proteomes" id="UP000219559"/>
    </source>
</evidence>
<dbReference type="PANTHER" id="PTHR43433">
    <property type="entry name" value="HYDROLASE, ALPHA/BETA FOLD FAMILY PROTEIN"/>
    <property type="match status" value="1"/>
</dbReference>
<reference evidence="2 3" key="1">
    <citation type="submission" date="2017-04" db="EMBL/GenBank/DDBJ databases">
        <title>A new member of the family Flavobacteriaceae isolated from ascidians.</title>
        <authorList>
            <person name="Chen L."/>
        </authorList>
    </citation>
    <scope>NUCLEOTIDE SEQUENCE [LARGE SCALE GENOMIC DNA]</scope>
    <source>
        <strain evidence="2 3">HQA918</strain>
    </source>
</reference>
<evidence type="ECO:0000259" key="1">
    <source>
        <dbReference type="Pfam" id="PF00561"/>
    </source>
</evidence>
<dbReference type="AlphaFoldDB" id="A0A2A4G7M8"/>
<dbReference type="PANTHER" id="PTHR43433:SF5">
    <property type="entry name" value="AB HYDROLASE-1 DOMAIN-CONTAINING PROTEIN"/>
    <property type="match status" value="1"/>
</dbReference>
<protein>
    <recommendedName>
        <fullName evidence="1">AB hydrolase-1 domain-containing protein</fullName>
    </recommendedName>
</protein>
<dbReference type="Proteomes" id="UP000219559">
    <property type="component" value="Unassembled WGS sequence"/>
</dbReference>
<feature type="domain" description="AB hydrolase-1" evidence="1">
    <location>
        <begin position="22"/>
        <end position="250"/>
    </location>
</feature>
<dbReference type="OrthoDB" id="9780932at2"/>
<name>A0A2A4G7M8_9FLAO</name>
<proteinExistence type="predicted"/>
<keyword evidence="3" id="KW-1185">Reference proteome</keyword>